<name>A0A140DKW7_RHYFE</name>
<accession>A0A140DKW7</accession>
<feature type="non-terminal residue" evidence="1">
    <location>
        <position position="1"/>
    </location>
</feature>
<dbReference type="SUPFAM" id="SSF53474">
    <property type="entry name" value="alpha/beta-Hydrolases"/>
    <property type="match status" value="1"/>
</dbReference>
<protein>
    <submittedName>
        <fullName evidence="1">Lipase</fullName>
    </submittedName>
</protein>
<dbReference type="PANTHER" id="PTHR11005">
    <property type="entry name" value="LYSOSOMAL ACID LIPASE-RELATED"/>
    <property type="match status" value="1"/>
</dbReference>
<proteinExistence type="evidence at transcript level"/>
<evidence type="ECO:0000313" key="1">
    <source>
        <dbReference type="EMBL" id="AMK48582.1"/>
    </source>
</evidence>
<sequence length="237" mass="26865">AWVADRGTTEGMVLTSIKPEYNDKINLMVLLSPIAYMTNITSPLPRFLAENMDLMKLVLDTLNIKGMPHSKILADLGKLFCNDASSLQDMCVMAVEFLVGFDLPQFNKTMLPVLINNSPSGISMKEIYHYGQAMNSGYFRQYDYGAIQNLIKYSSISPPSYDLSKITCPIASYYAQNDFFATVPNVEKLLEELPNKAISHLIEYELFNHLDFIYANDVKELLFDDMIEIVKQYSPLP</sequence>
<dbReference type="EMBL" id="KT748801">
    <property type="protein sequence ID" value="AMK48582.1"/>
    <property type="molecule type" value="mRNA"/>
</dbReference>
<reference evidence="1" key="1">
    <citation type="submission" date="2015-09" db="EMBL/GenBank/DDBJ databases">
        <title>Molecular characterization of Rhynchophorus ferrugineus (Olivier) (Coleoptera: Curculionidae) transcriptome.</title>
        <authorList>
            <person name="Hussain A."/>
            <person name="Rizwan-ul-Haq M."/>
            <person name="Al-Ayedh H."/>
            <person name="Al-Jabr A.M."/>
        </authorList>
    </citation>
    <scope>NUCLEOTIDE SEQUENCE</scope>
    <source>
        <strain evidence="1">RPWSSHCyp49</strain>
    </source>
</reference>
<organism evidence="1">
    <name type="scientific">Rhynchophorus ferrugineus</name>
    <name type="common">Red palm weevil</name>
    <name type="synonym">Curculio ferrugineus</name>
    <dbReference type="NCBI Taxonomy" id="354439"/>
    <lineage>
        <taxon>Eukaryota</taxon>
        <taxon>Metazoa</taxon>
        <taxon>Ecdysozoa</taxon>
        <taxon>Arthropoda</taxon>
        <taxon>Hexapoda</taxon>
        <taxon>Insecta</taxon>
        <taxon>Pterygota</taxon>
        <taxon>Neoptera</taxon>
        <taxon>Endopterygota</taxon>
        <taxon>Coleoptera</taxon>
        <taxon>Polyphaga</taxon>
        <taxon>Cucujiformia</taxon>
        <taxon>Curculionidae</taxon>
        <taxon>Dryophthorinae</taxon>
        <taxon>Rhynchophorus</taxon>
    </lineage>
</organism>
<dbReference type="InterPro" id="IPR029058">
    <property type="entry name" value="AB_hydrolase_fold"/>
</dbReference>
<dbReference type="AlphaFoldDB" id="A0A140DKW7"/>
<dbReference type="Gene3D" id="3.40.50.1820">
    <property type="entry name" value="alpha/beta hydrolase"/>
    <property type="match status" value="1"/>
</dbReference>